<dbReference type="Pfam" id="PF00067">
    <property type="entry name" value="p450"/>
    <property type="match status" value="1"/>
</dbReference>
<gene>
    <name evidence="8" type="ORF">DACRYDRAFT_25628</name>
</gene>
<keyword evidence="4 7" id="KW-0560">Oxidoreductase</keyword>
<dbReference type="OrthoDB" id="1844152at2759"/>
<name>M5FMZ2_DACPD</name>
<organism evidence="8 9">
    <name type="scientific">Dacryopinax primogenitus (strain DJM 731)</name>
    <name type="common">Brown rot fungus</name>
    <dbReference type="NCBI Taxonomy" id="1858805"/>
    <lineage>
        <taxon>Eukaryota</taxon>
        <taxon>Fungi</taxon>
        <taxon>Dikarya</taxon>
        <taxon>Basidiomycota</taxon>
        <taxon>Agaricomycotina</taxon>
        <taxon>Dacrymycetes</taxon>
        <taxon>Dacrymycetales</taxon>
        <taxon>Dacrymycetaceae</taxon>
        <taxon>Dacryopinax</taxon>
    </lineage>
</organism>
<protein>
    <submittedName>
        <fullName evidence="8">Cytochrome P450</fullName>
    </submittedName>
</protein>
<dbReference type="PRINTS" id="PR00463">
    <property type="entry name" value="EP450I"/>
</dbReference>
<keyword evidence="6 7" id="KW-0349">Heme</keyword>
<dbReference type="GeneID" id="63689307"/>
<evidence type="ECO:0000256" key="7">
    <source>
        <dbReference type="RuleBase" id="RU000461"/>
    </source>
</evidence>
<dbReference type="InterPro" id="IPR002401">
    <property type="entry name" value="Cyt_P450_E_grp-I"/>
</dbReference>
<dbReference type="EMBL" id="JH795884">
    <property type="protein sequence ID" value="EJT96540.1"/>
    <property type="molecule type" value="Genomic_DNA"/>
</dbReference>
<evidence type="ECO:0000256" key="4">
    <source>
        <dbReference type="ARBA" id="ARBA00023002"/>
    </source>
</evidence>
<dbReference type="SUPFAM" id="SSF48264">
    <property type="entry name" value="Cytochrome P450"/>
    <property type="match status" value="1"/>
</dbReference>
<dbReference type="HOGENOM" id="CLU_022195_0_2_1"/>
<dbReference type="InterPro" id="IPR001128">
    <property type="entry name" value="Cyt_P450"/>
</dbReference>
<dbReference type="GO" id="GO:0020037">
    <property type="term" value="F:heme binding"/>
    <property type="evidence" value="ECO:0007669"/>
    <property type="project" value="InterPro"/>
</dbReference>
<dbReference type="GO" id="GO:0016705">
    <property type="term" value="F:oxidoreductase activity, acting on paired donors, with incorporation or reduction of molecular oxygen"/>
    <property type="evidence" value="ECO:0007669"/>
    <property type="project" value="InterPro"/>
</dbReference>
<feature type="binding site" description="axial binding residue" evidence="6">
    <location>
        <position position="387"/>
    </location>
    <ligand>
        <name>heme</name>
        <dbReference type="ChEBI" id="CHEBI:30413"/>
    </ligand>
    <ligandPart>
        <name>Fe</name>
        <dbReference type="ChEBI" id="CHEBI:18248"/>
    </ligandPart>
</feature>
<evidence type="ECO:0000313" key="9">
    <source>
        <dbReference type="Proteomes" id="UP000030653"/>
    </source>
</evidence>
<dbReference type="Proteomes" id="UP000030653">
    <property type="component" value="Unassembled WGS sequence"/>
</dbReference>
<keyword evidence="9" id="KW-1185">Reference proteome</keyword>
<comment type="cofactor">
    <cofactor evidence="1 6">
        <name>heme</name>
        <dbReference type="ChEBI" id="CHEBI:30413"/>
    </cofactor>
</comment>
<dbReference type="CDD" id="cd11041">
    <property type="entry name" value="CYP503A1-like"/>
    <property type="match status" value="1"/>
</dbReference>
<sequence length="443" mass="50860">MMIEGHTKFKGKPFQLPTFRSWMVFVSRELFDDIRKARDEGLSFKEQVNEAIAVEYTIGKALADDPWHVSVIRKQMTQNLGAKFPEIYEEISQAFADELKFPNSGDWMPVNAYELILRVVCRTSNRLFVGLPLCRNEEFTKMSCDYTTTVIRAGFFIAMFPGFLKPLVARWLSAAPAATKGFERFLLPVIEERIRKEEELGESWNDQKPFDFLQWMIDAADGKRREPKELNKRMLAMNFTATHTSSMSFTHAFYWLAAYPQYVPELRQEIEFAIKEHGWTRDAIDNMFKADSFIKEAMRLTGLGVMSMARKSMRPFTLSDGTVIPTGSRIAVNAWSIHHDPDTYEKPEEFDPFRFSRRIEQGESIIKNAFTTSSSSFVFWGAGTHVCAGRYFASQELKAMLAYVVMNFDVKMPNDGERPADVWFGAACIPDPKATVLFRKRAG</sequence>
<dbReference type="AlphaFoldDB" id="M5FMZ2"/>
<proteinExistence type="inferred from homology"/>
<dbReference type="PANTHER" id="PTHR46206">
    <property type="entry name" value="CYTOCHROME P450"/>
    <property type="match status" value="1"/>
</dbReference>
<evidence type="ECO:0000256" key="6">
    <source>
        <dbReference type="PIRSR" id="PIRSR602401-1"/>
    </source>
</evidence>
<dbReference type="PROSITE" id="PS00086">
    <property type="entry name" value="CYTOCHROME_P450"/>
    <property type="match status" value="1"/>
</dbReference>
<keyword evidence="5 6" id="KW-0408">Iron</keyword>
<keyword evidence="7" id="KW-0503">Monooxygenase</keyword>
<comment type="similarity">
    <text evidence="2 7">Belongs to the cytochrome P450 family.</text>
</comment>
<accession>M5FMZ2</accession>
<dbReference type="OMA" id="TFGMGKH"/>
<dbReference type="RefSeq" id="XP_040623438.1">
    <property type="nucleotide sequence ID" value="XM_040774245.1"/>
</dbReference>
<dbReference type="GO" id="GO:0005506">
    <property type="term" value="F:iron ion binding"/>
    <property type="evidence" value="ECO:0007669"/>
    <property type="project" value="InterPro"/>
</dbReference>
<keyword evidence="3 6" id="KW-0479">Metal-binding</keyword>
<dbReference type="InterPro" id="IPR036396">
    <property type="entry name" value="Cyt_P450_sf"/>
</dbReference>
<evidence type="ECO:0000256" key="3">
    <source>
        <dbReference type="ARBA" id="ARBA00022723"/>
    </source>
</evidence>
<dbReference type="InterPro" id="IPR017972">
    <property type="entry name" value="Cyt_P450_CS"/>
</dbReference>
<evidence type="ECO:0000256" key="1">
    <source>
        <dbReference type="ARBA" id="ARBA00001971"/>
    </source>
</evidence>
<dbReference type="GO" id="GO:0004497">
    <property type="term" value="F:monooxygenase activity"/>
    <property type="evidence" value="ECO:0007669"/>
    <property type="project" value="UniProtKB-KW"/>
</dbReference>
<dbReference type="STRING" id="1858805.M5FMZ2"/>
<evidence type="ECO:0000313" key="8">
    <source>
        <dbReference type="EMBL" id="EJT96540.1"/>
    </source>
</evidence>
<evidence type="ECO:0000256" key="2">
    <source>
        <dbReference type="ARBA" id="ARBA00010617"/>
    </source>
</evidence>
<dbReference type="Gene3D" id="1.10.630.10">
    <property type="entry name" value="Cytochrome P450"/>
    <property type="match status" value="1"/>
</dbReference>
<reference evidence="8 9" key="1">
    <citation type="journal article" date="2012" name="Science">
        <title>The Paleozoic origin of enzymatic lignin decomposition reconstructed from 31 fungal genomes.</title>
        <authorList>
            <person name="Floudas D."/>
            <person name="Binder M."/>
            <person name="Riley R."/>
            <person name="Barry K."/>
            <person name="Blanchette R.A."/>
            <person name="Henrissat B."/>
            <person name="Martinez A.T."/>
            <person name="Otillar R."/>
            <person name="Spatafora J.W."/>
            <person name="Yadav J.S."/>
            <person name="Aerts A."/>
            <person name="Benoit I."/>
            <person name="Boyd A."/>
            <person name="Carlson A."/>
            <person name="Copeland A."/>
            <person name="Coutinho P.M."/>
            <person name="de Vries R.P."/>
            <person name="Ferreira P."/>
            <person name="Findley K."/>
            <person name="Foster B."/>
            <person name="Gaskell J."/>
            <person name="Glotzer D."/>
            <person name="Gorecki P."/>
            <person name="Heitman J."/>
            <person name="Hesse C."/>
            <person name="Hori C."/>
            <person name="Igarashi K."/>
            <person name="Jurgens J.A."/>
            <person name="Kallen N."/>
            <person name="Kersten P."/>
            <person name="Kohler A."/>
            <person name="Kuees U."/>
            <person name="Kumar T.K.A."/>
            <person name="Kuo A."/>
            <person name="LaButti K."/>
            <person name="Larrondo L.F."/>
            <person name="Lindquist E."/>
            <person name="Ling A."/>
            <person name="Lombard V."/>
            <person name="Lucas S."/>
            <person name="Lundell T."/>
            <person name="Martin R."/>
            <person name="McLaughlin D.J."/>
            <person name="Morgenstern I."/>
            <person name="Morin E."/>
            <person name="Murat C."/>
            <person name="Nagy L.G."/>
            <person name="Nolan M."/>
            <person name="Ohm R.A."/>
            <person name="Patyshakuliyeva A."/>
            <person name="Rokas A."/>
            <person name="Ruiz-Duenas F.J."/>
            <person name="Sabat G."/>
            <person name="Salamov A."/>
            <person name="Samejima M."/>
            <person name="Schmutz J."/>
            <person name="Slot J.C."/>
            <person name="St John F."/>
            <person name="Stenlid J."/>
            <person name="Sun H."/>
            <person name="Sun S."/>
            <person name="Syed K."/>
            <person name="Tsang A."/>
            <person name="Wiebenga A."/>
            <person name="Young D."/>
            <person name="Pisabarro A."/>
            <person name="Eastwood D.C."/>
            <person name="Martin F."/>
            <person name="Cullen D."/>
            <person name="Grigoriev I.V."/>
            <person name="Hibbett D.S."/>
        </authorList>
    </citation>
    <scope>NUCLEOTIDE SEQUENCE [LARGE SCALE GENOMIC DNA]</scope>
    <source>
        <strain evidence="8 9">DJM-731 SS1</strain>
    </source>
</reference>
<evidence type="ECO:0000256" key="5">
    <source>
        <dbReference type="ARBA" id="ARBA00023004"/>
    </source>
</evidence>